<organism evidence="1 2">
    <name type="scientific">Ixodes persulcatus</name>
    <name type="common">Taiga tick</name>
    <dbReference type="NCBI Taxonomy" id="34615"/>
    <lineage>
        <taxon>Eukaryota</taxon>
        <taxon>Metazoa</taxon>
        <taxon>Ecdysozoa</taxon>
        <taxon>Arthropoda</taxon>
        <taxon>Chelicerata</taxon>
        <taxon>Arachnida</taxon>
        <taxon>Acari</taxon>
        <taxon>Parasitiformes</taxon>
        <taxon>Ixodida</taxon>
        <taxon>Ixodoidea</taxon>
        <taxon>Ixodidae</taxon>
        <taxon>Ixodinae</taxon>
        <taxon>Ixodes</taxon>
    </lineage>
</organism>
<sequence>MQVAVVSMLVFLSVTGNSQAYSLHLNLSEESSSEVSVARNLPVAILPLALALVGPLVAVFFGSLKPVLLTLGLVYLLLFVLTFVPTLGAIVQTGFRAFGDTLTAAIPPTIGEDLLKATGLDAEECRTRAVCEITEDAVQRYPTVAAMLRSLSGAVRAQDGSKFVLKGLLGGLSGLGCESLYAACKQSPFERVLKALSEPAV</sequence>
<evidence type="ECO:0000313" key="2">
    <source>
        <dbReference type="Proteomes" id="UP000805193"/>
    </source>
</evidence>
<protein>
    <submittedName>
        <fullName evidence="1">Uncharacterized protein</fullName>
    </submittedName>
</protein>
<dbReference type="EMBL" id="JABSTQ010009971">
    <property type="protein sequence ID" value="KAG0424469.1"/>
    <property type="molecule type" value="Genomic_DNA"/>
</dbReference>
<dbReference type="Proteomes" id="UP000805193">
    <property type="component" value="Unassembled WGS sequence"/>
</dbReference>
<gene>
    <name evidence="1" type="ORF">HPB47_028309</name>
</gene>
<name>A0AC60PTL6_IXOPE</name>
<comment type="caution">
    <text evidence="1">The sequence shown here is derived from an EMBL/GenBank/DDBJ whole genome shotgun (WGS) entry which is preliminary data.</text>
</comment>
<proteinExistence type="predicted"/>
<accession>A0AC60PTL6</accession>
<evidence type="ECO:0000313" key="1">
    <source>
        <dbReference type="EMBL" id="KAG0424469.1"/>
    </source>
</evidence>
<keyword evidence="2" id="KW-1185">Reference proteome</keyword>
<reference evidence="1 2" key="1">
    <citation type="journal article" date="2020" name="Cell">
        <title>Large-Scale Comparative Analyses of Tick Genomes Elucidate Their Genetic Diversity and Vector Capacities.</title>
        <authorList>
            <consortium name="Tick Genome and Microbiome Consortium (TIGMIC)"/>
            <person name="Jia N."/>
            <person name="Wang J."/>
            <person name="Shi W."/>
            <person name="Du L."/>
            <person name="Sun Y."/>
            <person name="Zhan W."/>
            <person name="Jiang J.F."/>
            <person name="Wang Q."/>
            <person name="Zhang B."/>
            <person name="Ji P."/>
            <person name="Bell-Sakyi L."/>
            <person name="Cui X.M."/>
            <person name="Yuan T.T."/>
            <person name="Jiang B.G."/>
            <person name="Yang W.F."/>
            <person name="Lam T.T."/>
            <person name="Chang Q.C."/>
            <person name="Ding S.J."/>
            <person name="Wang X.J."/>
            <person name="Zhu J.G."/>
            <person name="Ruan X.D."/>
            <person name="Zhao L."/>
            <person name="Wei J.T."/>
            <person name="Ye R.Z."/>
            <person name="Que T.C."/>
            <person name="Du C.H."/>
            <person name="Zhou Y.H."/>
            <person name="Cheng J.X."/>
            <person name="Dai P.F."/>
            <person name="Guo W.B."/>
            <person name="Han X.H."/>
            <person name="Huang E.J."/>
            <person name="Li L.F."/>
            <person name="Wei W."/>
            <person name="Gao Y.C."/>
            <person name="Liu J.Z."/>
            <person name="Shao H.Z."/>
            <person name="Wang X."/>
            <person name="Wang C.C."/>
            <person name="Yang T.C."/>
            <person name="Huo Q.B."/>
            <person name="Li W."/>
            <person name="Chen H.Y."/>
            <person name="Chen S.E."/>
            <person name="Zhou L.G."/>
            <person name="Ni X.B."/>
            <person name="Tian J.H."/>
            <person name="Sheng Y."/>
            <person name="Liu T."/>
            <person name="Pan Y.S."/>
            <person name="Xia L.Y."/>
            <person name="Li J."/>
            <person name="Zhao F."/>
            <person name="Cao W.C."/>
        </authorList>
    </citation>
    <scope>NUCLEOTIDE SEQUENCE [LARGE SCALE GENOMIC DNA]</scope>
    <source>
        <strain evidence="1">Iper-2018</strain>
    </source>
</reference>